<evidence type="ECO:0000313" key="3">
    <source>
        <dbReference type="Proteomes" id="UP000269396"/>
    </source>
</evidence>
<feature type="compositionally biased region" description="Basic and acidic residues" evidence="1">
    <location>
        <begin position="52"/>
        <end position="67"/>
    </location>
</feature>
<name>A0A183P323_9TREM</name>
<dbReference type="Gene3D" id="2.60.40.4330">
    <property type="entry name" value="Kinesin-like protein Kif23, Arf6-interacting domain"/>
    <property type="match status" value="1"/>
</dbReference>
<gene>
    <name evidence="2" type="ORF">SMTD_LOCUS8759</name>
</gene>
<keyword evidence="3" id="KW-1185">Reference proteome</keyword>
<proteinExistence type="predicted"/>
<organism evidence="2 3">
    <name type="scientific">Schistosoma mattheei</name>
    <dbReference type="NCBI Taxonomy" id="31246"/>
    <lineage>
        <taxon>Eukaryota</taxon>
        <taxon>Metazoa</taxon>
        <taxon>Spiralia</taxon>
        <taxon>Lophotrochozoa</taxon>
        <taxon>Platyhelminthes</taxon>
        <taxon>Trematoda</taxon>
        <taxon>Digenea</taxon>
        <taxon>Strigeidida</taxon>
        <taxon>Schistosomatoidea</taxon>
        <taxon>Schistosomatidae</taxon>
        <taxon>Schistosoma</taxon>
    </lineage>
</organism>
<sequence>MCKVYDFKCTRQQPLLDASNWQFMGAIIPTAGGGSAVVFNDVEVLRQSSPGHEQRKSSRPRGVDAHLKQVISETSRRSGIKRRYSNSPTRRPSNESVSTHSSQSTMASDYCPMSPSIEKISTAYNDAKCYIGIDCNGGMGLRNSETQNLIKPDLTLSVAIKSVGKSAYGCRILVVFLDLKDEFTSSNSI</sequence>
<evidence type="ECO:0000313" key="2">
    <source>
        <dbReference type="EMBL" id="VDP46371.1"/>
    </source>
</evidence>
<dbReference type="InterPro" id="IPR038105">
    <property type="entry name" value="Kif23_Arf-bd_sf"/>
</dbReference>
<protein>
    <submittedName>
        <fullName evidence="2">Uncharacterized protein</fullName>
    </submittedName>
</protein>
<feature type="compositionally biased region" description="Polar residues" evidence="1">
    <location>
        <begin position="85"/>
        <end position="107"/>
    </location>
</feature>
<dbReference type="EMBL" id="UZAL01029160">
    <property type="protein sequence ID" value="VDP46371.1"/>
    <property type="molecule type" value="Genomic_DNA"/>
</dbReference>
<dbReference type="AlphaFoldDB" id="A0A183P323"/>
<evidence type="ECO:0000256" key="1">
    <source>
        <dbReference type="SAM" id="MobiDB-lite"/>
    </source>
</evidence>
<feature type="region of interest" description="Disordered" evidence="1">
    <location>
        <begin position="48"/>
        <end position="108"/>
    </location>
</feature>
<dbReference type="Proteomes" id="UP000269396">
    <property type="component" value="Unassembled WGS sequence"/>
</dbReference>
<accession>A0A183P323</accession>
<reference evidence="2 3" key="1">
    <citation type="submission" date="2018-11" db="EMBL/GenBank/DDBJ databases">
        <authorList>
            <consortium name="Pathogen Informatics"/>
        </authorList>
    </citation>
    <scope>NUCLEOTIDE SEQUENCE [LARGE SCALE GENOMIC DNA]</scope>
    <source>
        <strain>Denwood</strain>
        <strain evidence="3">Zambia</strain>
    </source>
</reference>